<sequence length="394" mass="44811">MDAESQKNHLKAYGITFWVLNKELKVKWLLNYRGGSFLLPDTEAIQRECQIRGVSFEVISDSKTESILEDIASPSQNMEAVILEKAPKIAVYTPKGNLPWDDAVTMVLTYAEIPYETVYDEEVLNDGLLLFDWLHLHHEDFTGQYGKFYGAYKAQSWYINEKKEAEQLATRLGYSKVSEEKRDVAIKIRDYVIGGGFMFAMCSATDSFDIALSAEGIDICEPMFDGDGSDPGYQNKIDFNKTFAFTNYTLERNPKVYEFSSIDMTRKRSVSKTVDYFSLMDFSAKWDPIPTMLCQNHTALVKGFMGQTTSFTRDEIKSNVLVLGETKINGEAKYIHGIKGKGFFTFYGGHDPEDYQHRVGDAKTELDLHPTSPGYRLILNNVLFPAARKKKQKT</sequence>
<dbReference type="RefSeq" id="WP_425550290.1">
    <property type="nucleotide sequence ID" value="NZ_BAABJK010000008.1"/>
</dbReference>
<evidence type="ECO:0008006" key="3">
    <source>
        <dbReference type="Google" id="ProtNLM"/>
    </source>
</evidence>
<evidence type="ECO:0000313" key="2">
    <source>
        <dbReference type="Proteomes" id="UP001501692"/>
    </source>
</evidence>
<keyword evidence="2" id="KW-1185">Reference proteome</keyword>
<protein>
    <recommendedName>
        <fullName evidence="3">Asparagine synthetase B</fullName>
    </recommendedName>
</protein>
<dbReference type="Proteomes" id="UP001501692">
    <property type="component" value="Unassembled WGS sequence"/>
</dbReference>
<comment type="caution">
    <text evidence="1">The sequence shown here is derived from an EMBL/GenBank/DDBJ whole genome shotgun (WGS) entry which is preliminary data.</text>
</comment>
<proteinExistence type="predicted"/>
<name>A0ABP9HL04_9FLAO</name>
<evidence type="ECO:0000313" key="1">
    <source>
        <dbReference type="EMBL" id="GAA4973405.1"/>
    </source>
</evidence>
<organism evidence="1 2">
    <name type="scientific">Algibacter aquimarinus</name>
    <dbReference type="NCBI Taxonomy" id="1136748"/>
    <lineage>
        <taxon>Bacteria</taxon>
        <taxon>Pseudomonadati</taxon>
        <taxon>Bacteroidota</taxon>
        <taxon>Flavobacteriia</taxon>
        <taxon>Flavobacteriales</taxon>
        <taxon>Flavobacteriaceae</taxon>
        <taxon>Algibacter</taxon>
    </lineage>
</organism>
<accession>A0ABP9HL04</accession>
<dbReference type="EMBL" id="BAABJK010000008">
    <property type="protein sequence ID" value="GAA4973405.1"/>
    <property type="molecule type" value="Genomic_DNA"/>
</dbReference>
<reference evidence="2" key="1">
    <citation type="journal article" date="2019" name="Int. J. Syst. Evol. Microbiol.">
        <title>The Global Catalogue of Microorganisms (GCM) 10K type strain sequencing project: providing services to taxonomists for standard genome sequencing and annotation.</title>
        <authorList>
            <consortium name="The Broad Institute Genomics Platform"/>
            <consortium name="The Broad Institute Genome Sequencing Center for Infectious Disease"/>
            <person name="Wu L."/>
            <person name="Ma J."/>
        </authorList>
    </citation>
    <scope>NUCLEOTIDE SEQUENCE [LARGE SCALE GENOMIC DNA]</scope>
    <source>
        <strain evidence="2">JCM 18287</strain>
    </source>
</reference>
<gene>
    <name evidence="1" type="ORF">GCM10023315_24770</name>
</gene>